<dbReference type="OrthoDB" id="6415790at2759"/>
<name>A0A9X0AXM2_9HELO</name>
<comment type="caution">
    <text evidence="1">The sequence shown here is derived from an EMBL/GenBank/DDBJ whole genome shotgun (WGS) entry which is preliminary data.</text>
</comment>
<protein>
    <submittedName>
        <fullName evidence="1">Uncharacterized protein</fullName>
    </submittedName>
</protein>
<keyword evidence="2" id="KW-1185">Reference proteome</keyword>
<evidence type="ECO:0000313" key="1">
    <source>
        <dbReference type="EMBL" id="KAJ8070826.1"/>
    </source>
</evidence>
<proteinExistence type="predicted"/>
<dbReference type="EMBL" id="JAPEIS010000001">
    <property type="protein sequence ID" value="KAJ8070826.1"/>
    <property type="molecule type" value="Genomic_DNA"/>
</dbReference>
<dbReference type="Proteomes" id="UP001152300">
    <property type="component" value="Unassembled WGS sequence"/>
</dbReference>
<accession>A0A9X0AXM2</accession>
<reference evidence="1" key="1">
    <citation type="submission" date="2022-11" db="EMBL/GenBank/DDBJ databases">
        <title>Genome Resource of Sclerotinia nivalis Strain SnTB1, a Plant Pathogen Isolated from American Ginseng.</title>
        <authorList>
            <person name="Fan S."/>
        </authorList>
    </citation>
    <scope>NUCLEOTIDE SEQUENCE</scope>
    <source>
        <strain evidence="1">SnTB1</strain>
    </source>
</reference>
<gene>
    <name evidence="1" type="ORF">OCU04_001187</name>
</gene>
<evidence type="ECO:0000313" key="2">
    <source>
        <dbReference type="Proteomes" id="UP001152300"/>
    </source>
</evidence>
<organism evidence="1 2">
    <name type="scientific">Sclerotinia nivalis</name>
    <dbReference type="NCBI Taxonomy" id="352851"/>
    <lineage>
        <taxon>Eukaryota</taxon>
        <taxon>Fungi</taxon>
        <taxon>Dikarya</taxon>
        <taxon>Ascomycota</taxon>
        <taxon>Pezizomycotina</taxon>
        <taxon>Leotiomycetes</taxon>
        <taxon>Helotiales</taxon>
        <taxon>Sclerotiniaceae</taxon>
        <taxon>Sclerotinia</taxon>
    </lineage>
</organism>
<dbReference type="AlphaFoldDB" id="A0A9X0AXM2"/>
<sequence>MQSTENEVYQQKAAAYYDKNMKQSGGSSPEKFYSVLRLAECQYPGILDWKDIPEIEDAEWAKIEDSSVKALTYRTKQAQPPGSRLDSERCCAAFLLKALALYKSGKMDEAIETYESALSPGTLEYCKGINNTPTFVVVLYAEKDKYREVIARVCEQHPRFKYEWLLWHRSSQYTDKSDVLRKAAVLTRRVDILINLYKEAINYWQKIDYRYAEYLQ</sequence>